<name>A0A381Z003_9ZZZZ</name>
<dbReference type="SUPFAM" id="SSF56436">
    <property type="entry name" value="C-type lectin-like"/>
    <property type="match status" value="1"/>
</dbReference>
<dbReference type="Pfam" id="PF03781">
    <property type="entry name" value="FGE-sulfatase"/>
    <property type="match status" value="1"/>
</dbReference>
<reference evidence="2" key="1">
    <citation type="submission" date="2018-05" db="EMBL/GenBank/DDBJ databases">
        <authorList>
            <person name="Lanie J.A."/>
            <person name="Ng W.-L."/>
            <person name="Kazmierczak K.M."/>
            <person name="Andrzejewski T.M."/>
            <person name="Davidsen T.M."/>
            <person name="Wayne K.J."/>
            <person name="Tettelin H."/>
            <person name="Glass J.I."/>
            <person name="Rusch D."/>
            <person name="Podicherti R."/>
            <person name="Tsui H.-C.T."/>
            <person name="Winkler M.E."/>
        </authorList>
    </citation>
    <scope>NUCLEOTIDE SEQUENCE</scope>
</reference>
<evidence type="ECO:0000259" key="1">
    <source>
        <dbReference type="Pfam" id="PF03781"/>
    </source>
</evidence>
<dbReference type="InterPro" id="IPR005532">
    <property type="entry name" value="SUMF_dom"/>
</dbReference>
<dbReference type="InterPro" id="IPR051043">
    <property type="entry name" value="Sulfatase_Mod_Factor_Kinase"/>
</dbReference>
<dbReference type="InterPro" id="IPR016187">
    <property type="entry name" value="CTDL_fold"/>
</dbReference>
<sequence length="86" mass="9390">MPNAFGLFDMAGNVWERCSDYWNPSYEPVEATDPQGPKSGFARAQRGGGWDTYCRTCNATSRSGSTEAYAGSQGGFRLIRVAGRNE</sequence>
<protein>
    <recommendedName>
        <fullName evidence="1">Sulfatase-modifying factor enzyme-like domain-containing protein</fullName>
    </recommendedName>
</protein>
<dbReference type="InterPro" id="IPR042095">
    <property type="entry name" value="SUMF_sf"/>
</dbReference>
<gene>
    <name evidence="2" type="ORF">METZ01_LOCUS135373</name>
</gene>
<dbReference type="GO" id="GO:0120147">
    <property type="term" value="F:formylglycine-generating oxidase activity"/>
    <property type="evidence" value="ECO:0007669"/>
    <property type="project" value="TreeGrafter"/>
</dbReference>
<organism evidence="2">
    <name type="scientific">marine metagenome</name>
    <dbReference type="NCBI Taxonomy" id="408172"/>
    <lineage>
        <taxon>unclassified sequences</taxon>
        <taxon>metagenomes</taxon>
        <taxon>ecological metagenomes</taxon>
    </lineage>
</organism>
<dbReference type="PANTHER" id="PTHR23150">
    <property type="entry name" value="SULFATASE MODIFYING FACTOR 1, 2"/>
    <property type="match status" value="1"/>
</dbReference>
<dbReference type="AlphaFoldDB" id="A0A381Z003"/>
<dbReference type="EMBL" id="UINC01019485">
    <property type="protein sequence ID" value="SVA82519.1"/>
    <property type="molecule type" value="Genomic_DNA"/>
</dbReference>
<accession>A0A381Z003</accession>
<evidence type="ECO:0000313" key="2">
    <source>
        <dbReference type="EMBL" id="SVA82519.1"/>
    </source>
</evidence>
<feature type="domain" description="Sulfatase-modifying factor enzyme-like" evidence="1">
    <location>
        <begin position="2"/>
        <end position="80"/>
    </location>
</feature>
<proteinExistence type="predicted"/>
<dbReference type="PANTHER" id="PTHR23150:SF19">
    <property type="entry name" value="FORMYLGLYCINE-GENERATING ENZYME"/>
    <property type="match status" value="1"/>
</dbReference>
<dbReference type="Gene3D" id="3.90.1580.10">
    <property type="entry name" value="paralog of FGE (formylglycine-generating enzyme)"/>
    <property type="match status" value="1"/>
</dbReference>